<gene>
    <name evidence="1" type="ORF">B296_00022999</name>
</gene>
<dbReference type="EMBL" id="AMZH03013995">
    <property type="protein sequence ID" value="RRT48378.1"/>
    <property type="molecule type" value="Genomic_DNA"/>
</dbReference>
<organism evidence="1 2">
    <name type="scientific">Ensete ventricosum</name>
    <name type="common">Abyssinian banana</name>
    <name type="synonym">Musa ensete</name>
    <dbReference type="NCBI Taxonomy" id="4639"/>
    <lineage>
        <taxon>Eukaryota</taxon>
        <taxon>Viridiplantae</taxon>
        <taxon>Streptophyta</taxon>
        <taxon>Embryophyta</taxon>
        <taxon>Tracheophyta</taxon>
        <taxon>Spermatophyta</taxon>
        <taxon>Magnoliopsida</taxon>
        <taxon>Liliopsida</taxon>
        <taxon>Zingiberales</taxon>
        <taxon>Musaceae</taxon>
        <taxon>Ensete</taxon>
    </lineage>
</organism>
<name>A0A426Y9K2_ENSVE</name>
<evidence type="ECO:0000313" key="2">
    <source>
        <dbReference type="Proteomes" id="UP000287651"/>
    </source>
</evidence>
<accession>A0A426Y9K2</accession>
<evidence type="ECO:0000313" key="1">
    <source>
        <dbReference type="EMBL" id="RRT48378.1"/>
    </source>
</evidence>
<sequence length="83" mass="9979">MTETRIVQSCLFPTMMHPYILFLRDKLLLKCYIPSNSPWLLMQHFQILGDFHDFSQDRTMMLKNFLDNDLRSTAQDREKIEPL</sequence>
<reference evidence="1 2" key="1">
    <citation type="journal article" date="2014" name="Agronomy (Basel)">
        <title>A Draft Genome Sequence for Ensete ventricosum, the Drought-Tolerant Tree Against Hunger.</title>
        <authorList>
            <person name="Harrison J."/>
            <person name="Moore K.A."/>
            <person name="Paszkiewicz K."/>
            <person name="Jones T."/>
            <person name="Grant M."/>
            <person name="Ambacheew D."/>
            <person name="Muzemil S."/>
            <person name="Studholme D.J."/>
        </authorList>
    </citation>
    <scope>NUCLEOTIDE SEQUENCE [LARGE SCALE GENOMIC DNA]</scope>
</reference>
<dbReference type="AlphaFoldDB" id="A0A426Y9K2"/>
<protein>
    <submittedName>
        <fullName evidence="1">Uncharacterized protein</fullName>
    </submittedName>
</protein>
<proteinExistence type="predicted"/>
<dbReference type="Proteomes" id="UP000287651">
    <property type="component" value="Unassembled WGS sequence"/>
</dbReference>
<comment type="caution">
    <text evidence="1">The sequence shown here is derived from an EMBL/GenBank/DDBJ whole genome shotgun (WGS) entry which is preliminary data.</text>
</comment>